<keyword evidence="5" id="KW-0677">Repeat</keyword>
<dbReference type="SUPFAM" id="SSF52540">
    <property type="entry name" value="P-loop containing nucleoside triphosphate hydrolases"/>
    <property type="match status" value="2"/>
</dbReference>
<dbReference type="PROSITE" id="PS50929">
    <property type="entry name" value="ABC_TM1F"/>
    <property type="match status" value="2"/>
</dbReference>
<evidence type="ECO:0000313" key="14">
    <source>
        <dbReference type="EMBL" id="KAF9583434.1"/>
    </source>
</evidence>
<gene>
    <name evidence="14" type="ORF">BGW38_009485</name>
</gene>
<protein>
    <submittedName>
        <fullName evidence="14">Uncharacterized protein</fullName>
    </submittedName>
</protein>
<keyword evidence="3" id="KW-0813">Transport</keyword>
<feature type="compositionally biased region" description="Polar residues" evidence="10">
    <location>
        <begin position="37"/>
        <end position="50"/>
    </location>
</feature>
<dbReference type="Pfam" id="PF00005">
    <property type="entry name" value="ABC_tran"/>
    <property type="match status" value="2"/>
</dbReference>
<evidence type="ECO:0000256" key="1">
    <source>
        <dbReference type="ARBA" id="ARBA00004127"/>
    </source>
</evidence>
<reference evidence="14" key="1">
    <citation type="journal article" date="2020" name="Fungal Divers.">
        <title>Resolving the Mortierellaceae phylogeny through synthesis of multi-gene phylogenetics and phylogenomics.</title>
        <authorList>
            <person name="Vandepol N."/>
            <person name="Liber J."/>
            <person name="Desiro A."/>
            <person name="Na H."/>
            <person name="Kennedy M."/>
            <person name="Barry K."/>
            <person name="Grigoriev I.V."/>
            <person name="Miller A.N."/>
            <person name="O'Donnell K."/>
            <person name="Stajich J.E."/>
            <person name="Bonito G."/>
        </authorList>
    </citation>
    <scope>NUCLEOTIDE SEQUENCE</scope>
    <source>
        <strain evidence="14">KOD1015</strain>
    </source>
</reference>
<feature type="transmembrane region" description="Helical" evidence="11">
    <location>
        <begin position="1004"/>
        <end position="1023"/>
    </location>
</feature>
<comment type="caution">
    <text evidence="14">The sequence shown here is derived from an EMBL/GenBank/DDBJ whole genome shotgun (WGS) entry which is preliminary data.</text>
</comment>
<dbReference type="PANTHER" id="PTHR24223">
    <property type="entry name" value="ATP-BINDING CASSETTE SUB-FAMILY C"/>
    <property type="match status" value="1"/>
</dbReference>
<feature type="region of interest" description="Disordered" evidence="10">
    <location>
        <begin position="475"/>
        <end position="523"/>
    </location>
</feature>
<name>A0A9P6KFA5_9FUNG</name>
<keyword evidence="8 11" id="KW-1133">Transmembrane helix</keyword>
<comment type="similarity">
    <text evidence="2">Belongs to the ABC transporter superfamily. ABCC family. Conjugate transporter (TC 3.A.1.208) subfamily.</text>
</comment>
<evidence type="ECO:0000256" key="4">
    <source>
        <dbReference type="ARBA" id="ARBA00022692"/>
    </source>
</evidence>
<dbReference type="EMBL" id="JAABOA010000700">
    <property type="protein sequence ID" value="KAF9583434.1"/>
    <property type="molecule type" value="Genomic_DNA"/>
</dbReference>
<feature type="transmembrane region" description="Helical" evidence="11">
    <location>
        <begin position="289"/>
        <end position="307"/>
    </location>
</feature>
<feature type="region of interest" description="Disordered" evidence="10">
    <location>
        <begin position="767"/>
        <end position="817"/>
    </location>
</feature>
<feature type="transmembrane region" description="Helical" evidence="11">
    <location>
        <begin position="890"/>
        <end position="914"/>
    </location>
</feature>
<feature type="transmembrane region" description="Helical" evidence="11">
    <location>
        <begin position="148"/>
        <end position="170"/>
    </location>
</feature>
<proteinExistence type="inferred from homology"/>
<feature type="compositionally biased region" description="Polar residues" evidence="10">
    <location>
        <begin position="1"/>
        <end position="17"/>
    </location>
</feature>
<dbReference type="InterPro" id="IPR011527">
    <property type="entry name" value="ABC1_TM_dom"/>
</dbReference>
<feature type="transmembrane region" description="Helical" evidence="11">
    <location>
        <begin position="849"/>
        <end position="870"/>
    </location>
</feature>
<dbReference type="OrthoDB" id="6500128at2759"/>
<sequence length="1437" mass="158998">MANSESSPIQPLLSPSTPAGRGSSGNGGRRVSPSSSQYGSTAQKAGSTKGHQQRGEASSPIDPPKSPASAPRQSPPYPSPEAAGSLLSYVTTSWLDPIFKAGYRRTLQEDDIFDILPSRRAEVLGPSLSKYWEAEKQKAIAKGRKPSLLRAVVDFGMPTYWYGQVCLFIADSQSSDPEKQPPPAWQGYSLAIGLFVISMLITVINQVWTLSSTITGILIRTGLVDMIFRKATVISSKSRLDYPDGKIFNLMSTDTSRIESCAEGFLILIAVPWGTLVTVVLLWRLMGPSALLGTFILMVANPVQAWLMTKVNPVREAVSKLTDKRIQITTEILLGIKVIKFFTFEPSFLQRLSGIRCEELKGLSFLLQLRGLIYSVVSSLPVFASALSFVLYAALGNELKPEVIFPALAFFTGLRVPLLVLPYYYGEATDAYVSIKRIEGFLLCQDTEPLPPVDKNHDFALSIQDADFYWDQLPAANTTNEGSTPDQSGSSESMPEEERPLLHSNAKQGSQRPEAGNTKDQPPAAFLKDINLSIPRGSLVAIVGPVGSGKSSLLQAMVGNMMRSRGKVIRGTSIGYAAQTPWIQNATIRNNILFDTEWDSERYWGVVKACSLERDLEGMPYGDMTEIGERGVNLSGGQKARLSLARGVYYDAETIILDDPLSAVDAHVGKRIWEDCVLKELKGKTRVIATHQLHVLPDVDYVVCMKQGRIVEQGSFQELMALENGDFFKLMLEHGGHSHHKHRHHKKRVEGLKRGKSSELMSATLKVTPPSASNPADNSTVAETARIGSEDDLTVMQDSEEGELSDTDGSVSDEEEKLTPIGQMVVEERTTGALSAEIYRDYMRIGGSFSWFMICTLLALQQAINLMMNIWLSYWTTDEFKLTTWEYIDIYIGIGVLQMVFVMIGCYMLVMAVLRSSKIIHDNAFMSVLFSPMSFFDSTPMGRILNRFVSPAYPQAGLYASLRLEFSKDISTMDTLLMQSVNSCLITLVSILGVLILTATYLPWLIPAMIPLALTYCWIAHYYQSTNRELKRIDALLRSHLYSYFSETLTGLPTLRAYHQHGINNAIARNQRNLDRSNKAWYHLSMAIRWISVRTFLVGHILNLAAMVFIIWERNSISAAIAGLILSYLARLSSEMSWAIQCYASVENNMNSGERLLEYANDLEQEPPAHLPDRAPDPAWPQQGQISFRNVSLRYRADLPLVLNKISFDVSAGHKIGVVGRTGAGKSSLIQALFLLVPLEDGQIVMDGIVTSEIGMADLRSTISIIPQDPVLFQGTLRYNLDPLGKYSEQELWQVLETSDLKRYVQQEMEGGLDAMVMAQGENLSVGQRQLVCLSRALLAKSKVVVLDEATASVDLATDSLIQKAIRIDFANSTVITIAHRLNTVIDYNRILVMEQGQVAEYDTPRSLLLNPDSKFSKMVDETGVANAALLRTLAGC</sequence>
<dbReference type="CDD" id="cd18597">
    <property type="entry name" value="ABC_6TM_YOR1_D1_like"/>
    <property type="match status" value="1"/>
</dbReference>
<comment type="subcellular location">
    <subcellularLocation>
        <location evidence="1">Endomembrane system</location>
        <topology evidence="1">Multi-pass membrane protein</topology>
    </subcellularLocation>
</comment>
<dbReference type="GO" id="GO:0012505">
    <property type="term" value="C:endomembrane system"/>
    <property type="evidence" value="ECO:0007669"/>
    <property type="project" value="UniProtKB-SubCell"/>
</dbReference>
<feature type="transmembrane region" description="Helical" evidence="11">
    <location>
        <begin position="1091"/>
        <end position="1112"/>
    </location>
</feature>
<dbReference type="PANTHER" id="PTHR24223:SF456">
    <property type="entry name" value="MULTIDRUG RESISTANCE-ASSOCIATED PROTEIN LETHAL(2)03659"/>
    <property type="match status" value="1"/>
</dbReference>
<dbReference type="GO" id="GO:0016020">
    <property type="term" value="C:membrane"/>
    <property type="evidence" value="ECO:0007669"/>
    <property type="project" value="InterPro"/>
</dbReference>
<feature type="domain" description="ABC transporter" evidence="12">
    <location>
        <begin position="510"/>
        <end position="732"/>
    </location>
</feature>
<feature type="domain" description="ABC transporter" evidence="12">
    <location>
        <begin position="1186"/>
        <end position="1421"/>
    </location>
</feature>
<evidence type="ECO:0000256" key="11">
    <source>
        <dbReference type="SAM" id="Phobius"/>
    </source>
</evidence>
<dbReference type="Proteomes" id="UP000780801">
    <property type="component" value="Unassembled WGS sequence"/>
</dbReference>
<feature type="transmembrane region" description="Helical" evidence="11">
    <location>
        <begin position="976"/>
        <end position="998"/>
    </location>
</feature>
<evidence type="ECO:0000259" key="12">
    <source>
        <dbReference type="PROSITE" id="PS50893"/>
    </source>
</evidence>
<dbReference type="InterPro" id="IPR027417">
    <property type="entry name" value="P-loop_NTPase"/>
</dbReference>
<feature type="transmembrane region" description="Helical" evidence="11">
    <location>
        <begin position="407"/>
        <end position="426"/>
    </location>
</feature>
<feature type="compositionally biased region" description="Polar residues" evidence="10">
    <location>
        <begin position="770"/>
        <end position="782"/>
    </location>
</feature>
<evidence type="ECO:0000313" key="15">
    <source>
        <dbReference type="Proteomes" id="UP000780801"/>
    </source>
</evidence>
<keyword evidence="9 11" id="KW-0472">Membrane</keyword>
<evidence type="ECO:0000256" key="9">
    <source>
        <dbReference type="ARBA" id="ARBA00023136"/>
    </source>
</evidence>
<feature type="domain" description="ABC transmembrane type-1" evidence="13">
    <location>
        <begin position="190"/>
        <end position="430"/>
    </location>
</feature>
<evidence type="ECO:0000256" key="7">
    <source>
        <dbReference type="ARBA" id="ARBA00022840"/>
    </source>
</evidence>
<dbReference type="SMART" id="SM00382">
    <property type="entry name" value="AAA"/>
    <property type="match status" value="2"/>
</dbReference>
<feature type="compositionally biased region" description="Acidic residues" evidence="10">
    <location>
        <begin position="790"/>
        <end position="816"/>
    </location>
</feature>
<dbReference type="GO" id="GO:0016887">
    <property type="term" value="F:ATP hydrolysis activity"/>
    <property type="evidence" value="ECO:0007669"/>
    <property type="project" value="InterPro"/>
</dbReference>
<evidence type="ECO:0000256" key="3">
    <source>
        <dbReference type="ARBA" id="ARBA00022448"/>
    </source>
</evidence>
<feature type="transmembrane region" description="Helical" evidence="11">
    <location>
        <begin position="190"/>
        <end position="219"/>
    </location>
</feature>
<evidence type="ECO:0000256" key="8">
    <source>
        <dbReference type="ARBA" id="ARBA00022989"/>
    </source>
</evidence>
<dbReference type="PROSITE" id="PS50893">
    <property type="entry name" value="ABC_TRANSPORTER_2"/>
    <property type="match status" value="2"/>
</dbReference>
<feature type="region of interest" description="Disordered" evidence="10">
    <location>
        <begin position="1"/>
        <end position="82"/>
    </location>
</feature>
<keyword evidence="6" id="KW-0547">Nucleotide-binding</keyword>
<dbReference type="SUPFAM" id="SSF90123">
    <property type="entry name" value="ABC transporter transmembrane region"/>
    <property type="match status" value="2"/>
</dbReference>
<dbReference type="Gene3D" id="1.20.1560.10">
    <property type="entry name" value="ABC transporter type 1, transmembrane domain"/>
    <property type="match status" value="2"/>
</dbReference>
<dbReference type="InterPro" id="IPR036640">
    <property type="entry name" value="ABC1_TM_sf"/>
</dbReference>
<keyword evidence="7" id="KW-0067">ATP-binding</keyword>
<dbReference type="PROSITE" id="PS00211">
    <property type="entry name" value="ABC_TRANSPORTER_1"/>
    <property type="match status" value="2"/>
</dbReference>
<evidence type="ECO:0000256" key="2">
    <source>
        <dbReference type="ARBA" id="ARBA00009726"/>
    </source>
</evidence>
<evidence type="ECO:0000259" key="13">
    <source>
        <dbReference type="PROSITE" id="PS50929"/>
    </source>
</evidence>
<feature type="compositionally biased region" description="Polar residues" evidence="10">
    <location>
        <begin position="475"/>
        <end position="493"/>
    </location>
</feature>
<evidence type="ECO:0000256" key="6">
    <source>
        <dbReference type="ARBA" id="ARBA00022741"/>
    </source>
</evidence>
<dbReference type="GO" id="GO:0005524">
    <property type="term" value="F:ATP binding"/>
    <property type="evidence" value="ECO:0007669"/>
    <property type="project" value="UniProtKB-KW"/>
</dbReference>
<dbReference type="FunFam" id="3.40.50.300:FF:000074">
    <property type="entry name" value="Multidrug resistance-associated protein 5 isoform 1"/>
    <property type="match status" value="1"/>
</dbReference>
<dbReference type="CDD" id="cd03250">
    <property type="entry name" value="ABCC_MRP_domain1"/>
    <property type="match status" value="1"/>
</dbReference>
<organism evidence="14 15">
    <name type="scientific">Lunasporangiospora selenospora</name>
    <dbReference type="NCBI Taxonomy" id="979761"/>
    <lineage>
        <taxon>Eukaryota</taxon>
        <taxon>Fungi</taxon>
        <taxon>Fungi incertae sedis</taxon>
        <taxon>Mucoromycota</taxon>
        <taxon>Mortierellomycotina</taxon>
        <taxon>Mortierellomycetes</taxon>
        <taxon>Mortierellales</taxon>
        <taxon>Mortierellaceae</taxon>
        <taxon>Lunasporangiospora</taxon>
    </lineage>
</organism>
<dbReference type="InterPro" id="IPR017871">
    <property type="entry name" value="ABC_transporter-like_CS"/>
</dbReference>
<dbReference type="InterPro" id="IPR003439">
    <property type="entry name" value="ABC_transporter-like_ATP-bd"/>
</dbReference>
<dbReference type="FunFam" id="3.40.50.300:FF:000997">
    <property type="entry name" value="Multidrug resistance-associated protein 1"/>
    <property type="match status" value="1"/>
</dbReference>
<dbReference type="InterPro" id="IPR050173">
    <property type="entry name" value="ABC_transporter_C-like"/>
</dbReference>
<keyword evidence="15" id="KW-1185">Reference proteome</keyword>
<feature type="transmembrane region" description="Helical" evidence="11">
    <location>
        <begin position="265"/>
        <end position="283"/>
    </location>
</feature>
<dbReference type="Gene3D" id="3.40.50.300">
    <property type="entry name" value="P-loop containing nucleotide triphosphate hydrolases"/>
    <property type="match status" value="2"/>
</dbReference>
<feature type="transmembrane region" description="Helical" evidence="11">
    <location>
        <begin position="371"/>
        <end position="395"/>
    </location>
</feature>
<evidence type="ECO:0000256" key="5">
    <source>
        <dbReference type="ARBA" id="ARBA00022737"/>
    </source>
</evidence>
<feature type="domain" description="ABC transmembrane type-1" evidence="13">
    <location>
        <begin position="852"/>
        <end position="1148"/>
    </location>
</feature>
<evidence type="ECO:0000256" key="10">
    <source>
        <dbReference type="SAM" id="MobiDB-lite"/>
    </source>
</evidence>
<keyword evidence="4 11" id="KW-0812">Transmembrane</keyword>
<accession>A0A9P6KFA5</accession>
<dbReference type="CDD" id="cd18606">
    <property type="entry name" value="ABC_6TM_YOR1_D2_like"/>
    <property type="match status" value="1"/>
</dbReference>
<dbReference type="GO" id="GO:0140359">
    <property type="term" value="F:ABC-type transporter activity"/>
    <property type="evidence" value="ECO:0007669"/>
    <property type="project" value="InterPro"/>
</dbReference>
<dbReference type="InterPro" id="IPR003593">
    <property type="entry name" value="AAA+_ATPase"/>
</dbReference>
<dbReference type="CDD" id="cd03244">
    <property type="entry name" value="ABCC_MRP_domain2"/>
    <property type="match status" value="1"/>
</dbReference>
<dbReference type="Pfam" id="PF00664">
    <property type="entry name" value="ABC_membrane"/>
    <property type="match status" value="3"/>
</dbReference>